<dbReference type="EMBL" id="ML213620">
    <property type="protein sequence ID" value="TFK35575.1"/>
    <property type="molecule type" value="Genomic_DNA"/>
</dbReference>
<dbReference type="STRING" id="68775.A0A5C3LRY8"/>
<dbReference type="OrthoDB" id="5422613at2759"/>
<dbReference type="AlphaFoldDB" id="A0A5C3LRY8"/>
<organism evidence="2 3">
    <name type="scientific">Crucibulum laeve</name>
    <dbReference type="NCBI Taxonomy" id="68775"/>
    <lineage>
        <taxon>Eukaryota</taxon>
        <taxon>Fungi</taxon>
        <taxon>Dikarya</taxon>
        <taxon>Basidiomycota</taxon>
        <taxon>Agaricomycotina</taxon>
        <taxon>Agaricomycetes</taxon>
        <taxon>Agaricomycetidae</taxon>
        <taxon>Agaricales</taxon>
        <taxon>Agaricineae</taxon>
        <taxon>Nidulariaceae</taxon>
        <taxon>Crucibulum</taxon>
    </lineage>
</organism>
<evidence type="ECO:0000313" key="2">
    <source>
        <dbReference type="EMBL" id="TFK35575.1"/>
    </source>
</evidence>
<feature type="compositionally biased region" description="Acidic residues" evidence="1">
    <location>
        <begin position="22"/>
        <end position="32"/>
    </location>
</feature>
<reference evidence="2 3" key="1">
    <citation type="journal article" date="2019" name="Nat. Ecol. Evol.">
        <title>Megaphylogeny resolves global patterns of mushroom evolution.</title>
        <authorList>
            <person name="Varga T."/>
            <person name="Krizsan K."/>
            <person name="Foldi C."/>
            <person name="Dima B."/>
            <person name="Sanchez-Garcia M."/>
            <person name="Sanchez-Ramirez S."/>
            <person name="Szollosi G.J."/>
            <person name="Szarkandi J.G."/>
            <person name="Papp V."/>
            <person name="Albert L."/>
            <person name="Andreopoulos W."/>
            <person name="Angelini C."/>
            <person name="Antonin V."/>
            <person name="Barry K.W."/>
            <person name="Bougher N.L."/>
            <person name="Buchanan P."/>
            <person name="Buyck B."/>
            <person name="Bense V."/>
            <person name="Catcheside P."/>
            <person name="Chovatia M."/>
            <person name="Cooper J."/>
            <person name="Damon W."/>
            <person name="Desjardin D."/>
            <person name="Finy P."/>
            <person name="Geml J."/>
            <person name="Haridas S."/>
            <person name="Hughes K."/>
            <person name="Justo A."/>
            <person name="Karasinski D."/>
            <person name="Kautmanova I."/>
            <person name="Kiss B."/>
            <person name="Kocsube S."/>
            <person name="Kotiranta H."/>
            <person name="LaButti K.M."/>
            <person name="Lechner B.E."/>
            <person name="Liimatainen K."/>
            <person name="Lipzen A."/>
            <person name="Lukacs Z."/>
            <person name="Mihaltcheva S."/>
            <person name="Morgado L.N."/>
            <person name="Niskanen T."/>
            <person name="Noordeloos M.E."/>
            <person name="Ohm R.A."/>
            <person name="Ortiz-Santana B."/>
            <person name="Ovrebo C."/>
            <person name="Racz N."/>
            <person name="Riley R."/>
            <person name="Savchenko A."/>
            <person name="Shiryaev A."/>
            <person name="Soop K."/>
            <person name="Spirin V."/>
            <person name="Szebenyi C."/>
            <person name="Tomsovsky M."/>
            <person name="Tulloss R.E."/>
            <person name="Uehling J."/>
            <person name="Grigoriev I.V."/>
            <person name="Vagvolgyi C."/>
            <person name="Papp T."/>
            <person name="Martin F.M."/>
            <person name="Miettinen O."/>
            <person name="Hibbett D.S."/>
            <person name="Nagy L.G."/>
        </authorList>
    </citation>
    <scope>NUCLEOTIDE SEQUENCE [LARGE SCALE GENOMIC DNA]</scope>
    <source>
        <strain evidence="2 3">CBS 166.37</strain>
    </source>
</reference>
<accession>A0A5C3LRY8</accession>
<protein>
    <recommendedName>
        <fullName evidence="4">C2H2-type domain-containing protein</fullName>
    </recommendedName>
</protein>
<dbReference type="PANTHER" id="PTHR38167">
    <property type="entry name" value="C2H2-TYPE DOMAIN-CONTAINING PROTEIN"/>
    <property type="match status" value="1"/>
</dbReference>
<feature type="region of interest" description="Disordered" evidence="1">
    <location>
        <begin position="1"/>
        <end position="41"/>
    </location>
</feature>
<keyword evidence="3" id="KW-1185">Reference proteome</keyword>
<evidence type="ECO:0008006" key="4">
    <source>
        <dbReference type="Google" id="ProtNLM"/>
    </source>
</evidence>
<evidence type="ECO:0000313" key="3">
    <source>
        <dbReference type="Proteomes" id="UP000308652"/>
    </source>
</evidence>
<evidence type="ECO:0000256" key="1">
    <source>
        <dbReference type="SAM" id="MobiDB-lite"/>
    </source>
</evidence>
<name>A0A5C3LRY8_9AGAR</name>
<dbReference type="PANTHER" id="PTHR38167:SF1">
    <property type="entry name" value="C2H2-TYPE DOMAIN-CONTAINING PROTEIN"/>
    <property type="match status" value="1"/>
</dbReference>
<gene>
    <name evidence="2" type="ORF">BDQ12DRAFT_687994</name>
</gene>
<proteinExistence type="predicted"/>
<sequence>MAAAELEVIDLTGLSDSSGGEERDERDEEDFGSESGSDVSEVEITLNSETREQLRTALSTVSEGRLRQVLQDLIQEDQAVEIALTRELVTLRRQTRSVVPRWEMCGNCEEEYDINTRREEDECSFHPGELEVVYERFKDWDENVHGEMDTPENQREYPDNFIWTCCDEDGSAGGCVHGEHKPAVSRKRRRI</sequence>
<dbReference type="Proteomes" id="UP000308652">
    <property type="component" value="Unassembled WGS sequence"/>
</dbReference>